<protein>
    <submittedName>
        <fullName evidence="2">Uncharacterized protein</fullName>
    </submittedName>
</protein>
<dbReference type="HOGENOM" id="CLU_1401495_0_0_5"/>
<dbReference type="AlphaFoldDB" id="B6IQC9"/>
<dbReference type="KEGG" id="rce:RC1_0216"/>
<dbReference type="EMBL" id="CP000613">
    <property type="protein sequence ID" value="ACI97665.1"/>
    <property type="molecule type" value="Genomic_DNA"/>
</dbReference>
<name>B6IQC9_RHOCS</name>
<evidence type="ECO:0000313" key="3">
    <source>
        <dbReference type="Proteomes" id="UP000001591"/>
    </source>
</evidence>
<evidence type="ECO:0000313" key="2">
    <source>
        <dbReference type="EMBL" id="ACI97665.1"/>
    </source>
</evidence>
<dbReference type="STRING" id="414684.RC1_0216"/>
<keyword evidence="3" id="KW-1185">Reference proteome</keyword>
<feature type="compositionally biased region" description="Basic and acidic residues" evidence="1">
    <location>
        <begin position="169"/>
        <end position="179"/>
    </location>
</feature>
<accession>B6IQC9</accession>
<organism evidence="2 3">
    <name type="scientific">Rhodospirillum centenum (strain ATCC 51521 / SW)</name>
    <dbReference type="NCBI Taxonomy" id="414684"/>
    <lineage>
        <taxon>Bacteria</taxon>
        <taxon>Pseudomonadati</taxon>
        <taxon>Pseudomonadota</taxon>
        <taxon>Alphaproteobacteria</taxon>
        <taxon>Rhodospirillales</taxon>
        <taxon>Rhodospirillaceae</taxon>
        <taxon>Rhodospirillum</taxon>
    </lineage>
</organism>
<reference evidence="2 3" key="1">
    <citation type="journal article" date="2010" name="BMC Genomics">
        <title>Metabolic flexibility revealed in the genome of the cyst-forming alpha-1 proteobacterium Rhodospirillum centenum.</title>
        <authorList>
            <person name="Lu Y.K."/>
            <person name="Marden J."/>
            <person name="Han M."/>
            <person name="Swingley W.D."/>
            <person name="Mastrian S.D."/>
            <person name="Chowdhury S.R."/>
            <person name="Hao J."/>
            <person name="Helmy T."/>
            <person name="Kim S."/>
            <person name="Kurdoglu A.A."/>
            <person name="Matthies H.J."/>
            <person name="Rollo D."/>
            <person name="Stothard P."/>
            <person name="Blankenship R.E."/>
            <person name="Bauer C.E."/>
            <person name="Touchman J.W."/>
        </authorList>
    </citation>
    <scope>NUCLEOTIDE SEQUENCE [LARGE SCALE GENOMIC DNA]</scope>
    <source>
        <strain evidence="3">ATCC 51521 / SW</strain>
    </source>
</reference>
<dbReference type="Proteomes" id="UP000001591">
    <property type="component" value="Chromosome"/>
</dbReference>
<feature type="compositionally biased region" description="Basic and acidic residues" evidence="1">
    <location>
        <begin position="1"/>
        <end position="18"/>
    </location>
</feature>
<evidence type="ECO:0000256" key="1">
    <source>
        <dbReference type="SAM" id="MobiDB-lite"/>
    </source>
</evidence>
<feature type="region of interest" description="Disordered" evidence="1">
    <location>
        <begin position="1"/>
        <end position="194"/>
    </location>
</feature>
<gene>
    <name evidence="2" type="ordered locus">RC1_0216</name>
</gene>
<sequence length="194" mass="21479">MARLPFRDRGRGRGDGRRCRLRPHGLPPGASGRRADRCRLSGCTSGRGGRDTPGCDRAGCRLPIRHRHRTHRQDQIAPPPLQLHPGPAGHADDQRLGTGHRQGENAPERPCRKAPDVHRSRHRQGRRTGVLDQRAARRCQSGQHQFRGAGPQPQLGGDRRVRLGAAGNEESHEGGSGERRFHRQLLGNLNARLT</sequence>
<feature type="compositionally biased region" description="Basic and acidic residues" evidence="1">
    <location>
        <begin position="90"/>
        <end position="118"/>
    </location>
</feature>
<proteinExistence type="predicted"/>